<dbReference type="RefSeq" id="WP_043449299.1">
    <property type="nucleotide sequence ID" value="NZ_JWTB01000004.1"/>
</dbReference>
<dbReference type="OrthoDB" id="9804310at2"/>
<dbReference type="InterPro" id="IPR026869">
    <property type="entry name" value="EgtC-like"/>
</dbReference>
<dbReference type="PANTHER" id="PTHR42824">
    <property type="entry name" value="GLUTAMINE AMIDOTRANSFERASE"/>
    <property type="match status" value="1"/>
</dbReference>
<keyword evidence="1 3" id="KW-0315">Glutamine amidotransferase</keyword>
<name>A0A0B4DKR0_PSEPS</name>
<accession>A0A0B4DKR0</accession>
<dbReference type="PANTHER" id="PTHR42824:SF1">
    <property type="entry name" value="GLUTAMINE AMIDOTRANSFERASE YAFJ-RELATED"/>
    <property type="match status" value="1"/>
</dbReference>
<protein>
    <submittedName>
        <fullName evidence="3">Glutamine amidotransferase</fullName>
    </submittedName>
</protein>
<evidence type="ECO:0000313" key="3">
    <source>
        <dbReference type="EMBL" id="KIC69437.1"/>
    </source>
</evidence>
<evidence type="ECO:0000259" key="2">
    <source>
        <dbReference type="PROSITE" id="PS51278"/>
    </source>
</evidence>
<organism evidence="3 4">
    <name type="scientific">Pseudarthrobacter phenanthrenivorans</name>
    <name type="common">Arthrobacter phenanthrenivorans</name>
    <dbReference type="NCBI Taxonomy" id="361575"/>
    <lineage>
        <taxon>Bacteria</taxon>
        <taxon>Bacillati</taxon>
        <taxon>Actinomycetota</taxon>
        <taxon>Actinomycetes</taxon>
        <taxon>Micrococcales</taxon>
        <taxon>Micrococcaceae</taxon>
        <taxon>Pseudarthrobacter</taxon>
    </lineage>
</organism>
<dbReference type="Pfam" id="PF13230">
    <property type="entry name" value="GATase_4"/>
    <property type="match status" value="1"/>
</dbReference>
<dbReference type="AlphaFoldDB" id="A0A0B4DKR0"/>
<reference evidence="3 4" key="1">
    <citation type="submission" date="2014-12" db="EMBL/GenBank/DDBJ databases">
        <title>Genome sequencing of Arthrobacter phenanthrenivorans SWC37.</title>
        <authorList>
            <person name="Tan P.W."/>
            <person name="Chan K.-G."/>
        </authorList>
    </citation>
    <scope>NUCLEOTIDE SEQUENCE [LARGE SCALE GENOMIC DNA]</scope>
    <source>
        <strain evidence="3 4">SWC37</strain>
    </source>
</reference>
<dbReference type="PROSITE" id="PS51278">
    <property type="entry name" value="GATASE_TYPE_2"/>
    <property type="match status" value="1"/>
</dbReference>
<dbReference type="InterPro" id="IPR029055">
    <property type="entry name" value="Ntn_hydrolases_N"/>
</dbReference>
<dbReference type="EMBL" id="JWTB01000004">
    <property type="protein sequence ID" value="KIC69437.1"/>
    <property type="molecule type" value="Genomic_DNA"/>
</dbReference>
<keyword evidence="3" id="KW-0808">Transferase</keyword>
<dbReference type="Gene3D" id="3.60.20.10">
    <property type="entry name" value="Glutamine Phosphoribosylpyrophosphate, subunit 1, domain 1"/>
    <property type="match status" value="1"/>
</dbReference>
<evidence type="ECO:0000256" key="1">
    <source>
        <dbReference type="ARBA" id="ARBA00022962"/>
    </source>
</evidence>
<dbReference type="SUPFAM" id="SSF56235">
    <property type="entry name" value="N-terminal nucleophile aminohydrolases (Ntn hydrolases)"/>
    <property type="match status" value="1"/>
</dbReference>
<proteinExistence type="predicted"/>
<sequence length="289" mass="31119">MCRLFGLHAGSRPVHATFWLLDAPDSLAQQSRREPDGAGIGTFDDDGGARVSKRLLAAWEDHAFAREARQLASTTFLAHVRYASTGAHTLVNTHPFEQDGRLFAHNGAFHGLDRLDGRLMDLGVAGLVQGQTDSERLFALITAEIRRAGGDVAEGITRAVEWVAAELPVLALNIIVTTATDLWALRYPATHPLYILERDPAAEPAPAAPLDARSPRIHSRSTELSVARSVLFATEPMTHNPGWRPLAAGELVHVGPDLAVTCTYPFPDQPAHPLTLADLDPSAAASQTS</sequence>
<evidence type="ECO:0000313" key="4">
    <source>
        <dbReference type="Proteomes" id="UP000031196"/>
    </source>
</evidence>
<gene>
    <name evidence="3" type="ORF">RM50_01780</name>
</gene>
<comment type="caution">
    <text evidence="3">The sequence shown here is derived from an EMBL/GenBank/DDBJ whole genome shotgun (WGS) entry which is preliminary data.</text>
</comment>
<dbReference type="GO" id="GO:0016740">
    <property type="term" value="F:transferase activity"/>
    <property type="evidence" value="ECO:0007669"/>
    <property type="project" value="UniProtKB-KW"/>
</dbReference>
<dbReference type="Proteomes" id="UP000031196">
    <property type="component" value="Unassembled WGS sequence"/>
</dbReference>
<feature type="domain" description="Glutamine amidotransferase type-2" evidence="2">
    <location>
        <begin position="2"/>
        <end position="257"/>
    </location>
</feature>
<dbReference type="CDD" id="cd01908">
    <property type="entry name" value="YafJ"/>
    <property type="match status" value="1"/>
</dbReference>
<dbReference type="InterPro" id="IPR017932">
    <property type="entry name" value="GATase_2_dom"/>
</dbReference>